<evidence type="ECO:0000259" key="2">
    <source>
        <dbReference type="Pfam" id="PF00532"/>
    </source>
</evidence>
<evidence type="ECO:0000313" key="4">
    <source>
        <dbReference type="Proteomes" id="UP000310719"/>
    </source>
</evidence>
<accession>A0A4U9HSY4</accession>
<reference evidence="3 4" key="1">
    <citation type="submission" date="2019-05" db="EMBL/GenBank/DDBJ databases">
        <authorList>
            <consortium name="Pathogen Informatics"/>
        </authorList>
    </citation>
    <scope>NUCLEOTIDE SEQUENCE [LARGE SCALE GENOMIC DNA]</scope>
    <source>
        <strain evidence="3 4">NCTC13032</strain>
    </source>
</reference>
<name>A0A4U9HSY4_9ENTR</name>
<dbReference type="Proteomes" id="UP000310719">
    <property type="component" value="Chromosome"/>
</dbReference>
<dbReference type="GO" id="GO:0003677">
    <property type="term" value="F:DNA binding"/>
    <property type="evidence" value="ECO:0007669"/>
    <property type="project" value="UniProtKB-KW"/>
</dbReference>
<dbReference type="EMBL" id="LR590464">
    <property type="protein sequence ID" value="VTP67450.1"/>
    <property type="molecule type" value="Genomic_DNA"/>
</dbReference>
<feature type="domain" description="Periplasmic binding protein/LacI sugar binding" evidence="2">
    <location>
        <begin position="42"/>
        <end position="103"/>
    </location>
</feature>
<proteinExistence type="predicted"/>
<gene>
    <name evidence="3" type="ORF">NCTC13032_03053</name>
</gene>
<dbReference type="InterPro" id="IPR001761">
    <property type="entry name" value="Peripla_BP/Lac1_sug-bd_dom"/>
</dbReference>
<evidence type="ECO:0000256" key="1">
    <source>
        <dbReference type="SAM" id="MobiDB-lite"/>
    </source>
</evidence>
<feature type="compositionally biased region" description="Basic residues" evidence="1">
    <location>
        <begin position="19"/>
        <end position="32"/>
    </location>
</feature>
<dbReference type="Pfam" id="PF00532">
    <property type="entry name" value="Peripla_BP_1"/>
    <property type="match status" value="1"/>
</dbReference>
<feature type="region of interest" description="Disordered" evidence="1">
    <location>
        <begin position="1"/>
        <end position="32"/>
    </location>
</feature>
<dbReference type="AlphaFoldDB" id="A0A4U9HSY4"/>
<evidence type="ECO:0000313" key="3">
    <source>
        <dbReference type="EMBL" id="VTP67450.1"/>
    </source>
</evidence>
<protein>
    <submittedName>
        <fullName evidence="3">DNA-binding transcriptional repressor MalI</fullName>
    </submittedName>
</protein>
<organism evidence="3 4">
    <name type="scientific">Leclercia adecarboxylata</name>
    <dbReference type="NCBI Taxonomy" id="83655"/>
    <lineage>
        <taxon>Bacteria</taxon>
        <taxon>Pseudomonadati</taxon>
        <taxon>Pseudomonadota</taxon>
        <taxon>Gammaproteobacteria</taxon>
        <taxon>Enterobacterales</taxon>
        <taxon>Enterobacteriaceae</taxon>
        <taxon>Leclercia</taxon>
    </lineage>
</organism>
<keyword evidence="3" id="KW-0238">DNA-binding</keyword>
<sequence>MRVQPEAGGRGDRDVAPRQPHHQRRDLLQRRHRHGRLVWPDTAGRQSGEGGVETFFGHQVALGAFADVSENALDDLPIVWATTPAREMGHTLADRIMQRIEKSDVQAGHQIVSARLVPVK</sequence>